<evidence type="ECO:0000256" key="1">
    <source>
        <dbReference type="ARBA" id="ARBA00022729"/>
    </source>
</evidence>
<dbReference type="AlphaFoldDB" id="A0AAJ3DJB0"/>
<dbReference type="Gene3D" id="3.40.190.10">
    <property type="entry name" value="Periplasmic binding protein-like II"/>
    <property type="match status" value="2"/>
</dbReference>
<name>A0AAJ3DJB0_9ACTN</name>
<feature type="chain" id="PRO_5042493793" evidence="2">
    <location>
        <begin position="23"/>
        <end position="399"/>
    </location>
</feature>
<dbReference type="CDD" id="cd13588">
    <property type="entry name" value="PBP2_polyamine_1"/>
    <property type="match status" value="1"/>
</dbReference>
<dbReference type="EMBL" id="CP045309">
    <property type="protein sequence ID" value="QGL45899.1"/>
    <property type="molecule type" value="Genomic_DNA"/>
</dbReference>
<keyword evidence="1 2" id="KW-0732">Signal</keyword>
<dbReference type="Proteomes" id="UP000402241">
    <property type="component" value="Chromosome"/>
</dbReference>
<protein>
    <submittedName>
        <fullName evidence="3">ABC transporter substrate-binding protein</fullName>
    </submittedName>
    <submittedName>
        <fullName evidence="4">Extracellular solute-binding protein</fullName>
    </submittedName>
</protein>
<evidence type="ECO:0000313" key="3">
    <source>
        <dbReference type="EMBL" id="NES28366.1"/>
    </source>
</evidence>
<sequence>MRTGRNLTALAAVGLLALTGCGDGGTATGGSGPGGIKPPRIDKLAALGAGEGQVNVVAWAGYVEDGSTDPKVDWVTDFEKQTGCQVNVKVAGTSDEMVTLMKTGEYDVVSASGDASLRLIYGGDVAPVNTDLISNYKDVFDGLKLKQWNSVDGVAYGVPHGRGANLLMYRTDVVKPAPTSWGAVFDANSPYKGKITAYDSPIYLADAALYLMKHQPELGIKNPYALDDKQFAAAVDLLKKQNEQIGEYWSDYTKEVQAFKAGNSVLGTTWQVIANLATADKAPVEAILPEEGATGWSDTWMVSAKAKHPNCAYRWMDHIISPKANAAVAEWFGEAPSNKLSCAETADKNHCATYHAEDESYFEKVWYWNTPVQQCLDGRTDVKCKDYAAWTQAWTTIKG</sequence>
<evidence type="ECO:0000313" key="4">
    <source>
        <dbReference type="EMBL" id="QGL45899.1"/>
    </source>
</evidence>
<keyword evidence="5" id="KW-1185">Reference proteome</keyword>
<dbReference type="EMBL" id="JAAHBZ010000004">
    <property type="protein sequence ID" value="NES28366.1"/>
    <property type="molecule type" value="Genomic_DNA"/>
</dbReference>
<dbReference type="Proteomes" id="UP000477779">
    <property type="component" value="Unassembled WGS sequence"/>
</dbReference>
<accession>A0AAJ3DJB0</accession>
<dbReference type="PANTHER" id="PTHR30222">
    <property type="entry name" value="SPERMIDINE/PUTRESCINE-BINDING PERIPLASMIC PROTEIN"/>
    <property type="match status" value="1"/>
</dbReference>
<reference evidence="4 5" key="1">
    <citation type="submission" date="2019-10" db="EMBL/GenBank/DDBJ databases">
        <title>Genome Sequence of Micromonospora terminaliae DSM 101760.</title>
        <authorList>
            <person name="Guo L."/>
        </authorList>
    </citation>
    <scope>NUCLEOTIDE SEQUENCE [LARGE SCALE GENOMIC DNA]</scope>
    <source>
        <strain evidence="4 5">DSM 101760</strain>
    </source>
</reference>
<dbReference type="PANTHER" id="PTHR30222:SF18">
    <property type="entry name" value="BIFUNCTIONAL POLYHYDROXYBUTYRATE SYNTHASE _ ABC TRANSPORTER PERIPLASMIC BINDING PROTEIN-RELATED"/>
    <property type="match status" value="1"/>
</dbReference>
<dbReference type="PROSITE" id="PS51257">
    <property type="entry name" value="PROKAR_LIPOPROTEIN"/>
    <property type="match status" value="1"/>
</dbReference>
<dbReference type="SUPFAM" id="SSF53850">
    <property type="entry name" value="Periplasmic binding protein-like II"/>
    <property type="match status" value="1"/>
</dbReference>
<evidence type="ECO:0000313" key="5">
    <source>
        <dbReference type="Proteomes" id="UP000402241"/>
    </source>
</evidence>
<feature type="signal peptide" evidence="2">
    <location>
        <begin position="1"/>
        <end position="22"/>
    </location>
</feature>
<reference evidence="3 6" key="2">
    <citation type="submission" date="2020-02" db="EMBL/GenBank/DDBJ databases">
        <title>WGS of Micromonospora spp. isolated from hot spring.</title>
        <authorList>
            <person name="Thawai C."/>
        </authorList>
    </citation>
    <scope>NUCLEOTIDE SEQUENCE [LARGE SCALE GENOMIC DNA]</scope>
    <source>
        <strain evidence="3 6">TMS7</strain>
    </source>
</reference>
<evidence type="ECO:0000256" key="2">
    <source>
        <dbReference type="SAM" id="SignalP"/>
    </source>
</evidence>
<dbReference type="RefSeq" id="WP_154225291.1">
    <property type="nucleotide sequence ID" value="NZ_CP045309.1"/>
</dbReference>
<proteinExistence type="predicted"/>
<dbReference type="InterPro" id="IPR006059">
    <property type="entry name" value="SBP"/>
</dbReference>
<gene>
    <name evidence="3" type="ORF">G3561_12525</name>
    <name evidence="4" type="ORF">GCE86_01840</name>
</gene>
<dbReference type="Pfam" id="PF13416">
    <property type="entry name" value="SBP_bac_8"/>
    <property type="match status" value="1"/>
</dbReference>
<organism evidence="3 6">
    <name type="scientific">Micromonospora terminaliae</name>
    <dbReference type="NCBI Taxonomy" id="1914461"/>
    <lineage>
        <taxon>Bacteria</taxon>
        <taxon>Bacillati</taxon>
        <taxon>Actinomycetota</taxon>
        <taxon>Actinomycetes</taxon>
        <taxon>Micromonosporales</taxon>
        <taxon>Micromonosporaceae</taxon>
        <taxon>Micromonospora</taxon>
    </lineage>
</organism>
<evidence type="ECO:0000313" key="6">
    <source>
        <dbReference type="Proteomes" id="UP000477779"/>
    </source>
</evidence>